<reference evidence="15 16" key="1">
    <citation type="submission" date="2013-07" db="EMBL/GenBank/DDBJ databases">
        <title>Isolation of a new Chlamydia species from the feral Sacred Ibis (Threskiornis aethiopicus): Chlamydia ibidis.</title>
        <authorList>
            <person name="Vorimore F."/>
            <person name="Hsia R.-C."/>
            <person name="Huot-Creasy H."/>
            <person name="Bastian S."/>
            <person name="Deruyter L."/>
            <person name="Passet A."/>
            <person name="Sachse K."/>
            <person name="Bavoil P."/>
            <person name="Myers G."/>
            <person name="Laroucau K."/>
        </authorList>
    </citation>
    <scope>NUCLEOTIDE SEQUENCE [LARGE SCALE GENOMIC DNA]</scope>
    <source>
        <strain evidence="15 16">10-1398/6</strain>
    </source>
</reference>
<keyword evidence="7 13" id="KW-0808">Transferase</keyword>
<comment type="pathway">
    <text evidence="2 13">Glycolipid biosynthesis; lipid IV(A) biosynthesis; lipid IV(A) from (3R)-3-hydroxytetradecanoyl-[acyl-carrier-protein] and UDP-N-acetyl-alpha-D-glucosamine: step 6/6.</text>
</comment>
<keyword evidence="11 13" id="KW-0443">Lipid metabolism</keyword>
<comment type="caution">
    <text evidence="15">The sequence shown here is derived from an EMBL/GenBank/DDBJ whole genome shotgun (WGS) entry which is preliminary data.</text>
</comment>
<dbReference type="EC" id="2.7.1.130" evidence="3 13"/>
<evidence type="ECO:0000256" key="5">
    <source>
        <dbReference type="ARBA" id="ARBA00022516"/>
    </source>
</evidence>
<evidence type="ECO:0000256" key="7">
    <source>
        <dbReference type="ARBA" id="ARBA00022679"/>
    </source>
</evidence>
<dbReference type="Pfam" id="PF02606">
    <property type="entry name" value="LpxK"/>
    <property type="match status" value="1"/>
</dbReference>
<keyword evidence="9 13" id="KW-0418">Kinase</keyword>
<keyword evidence="16" id="KW-1185">Reference proteome</keyword>
<dbReference type="PANTHER" id="PTHR42724">
    <property type="entry name" value="TETRAACYLDISACCHARIDE 4'-KINASE"/>
    <property type="match status" value="1"/>
</dbReference>
<comment type="similarity">
    <text evidence="13">Belongs to the LpxK family.</text>
</comment>
<sequence length="367" mass="40772">MKSQFPSPLFILYRRLTVAISFGRFLRFGLLGKLLSCAFAFLVVLRRTFNLRAPYRSSSTVVSIGNIVLGGSGKTPTVLWLVEALRSKGYSCAVLTRGYKSICSRKGKLTIVDPSTHNAGYVGDEPLLMAGRLPPETVWVHKDRRLSARNAASKFDILVLDDGLQYDKLHKDVEIVVVNGQDPLGQGKFFPIGRLRDFPSKLKNVGFAIVNGQCSQGDRKILERWCDAPKIYVEPRISEIVWENTQEKVPVERLKGLAVGVFCGLGFPKGFLTMLQDAGVKILGTYLLPDHVSITRKELRYFSHKIAMRLGDGILCTEKDSVKIRDFLGESGVLPVGRVVMRFSITEGRSVADDLLDSIVQIHKSKG</sequence>
<evidence type="ECO:0000256" key="6">
    <source>
        <dbReference type="ARBA" id="ARBA00022556"/>
    </source>
</evidence>
<keyword evidence="14" id="KW-0472">Membrane</keyword>
<keyword evidence="8 13" id="KW-0547">Nucleotide-binding</keyword>
<evidence type="ECO:0000256" key="2">
    <source>
        <dbReference type="ARBA" id="ARBA00004870"/>
    </source>
</evidence>
<dbReference type="EMBL" id="APJW01000001">
    <property type="protein sequence ID" value="EQM62850.1"/>
    <property type="molecule type" value="Genomic_DNA"/>
</dbReference>
<evidence type="ECO:0000256" key="9">
    <source>
        <dbReference type="ARBA" id="ARBA00022777"/>
    </source>
</evidence>
<dbReference type="InterPro" id="IPR027417">
    <property type="entry name" value="P-loop_NTPase"/>
</dbReference>
<keyword evidence="5 13" id="KW-0444">Lipid biosynthesis</keyword>
<evidence type="ECO:0000256" key="3">
    <source>
        <dbReference type="ARBA" id="ARBA00012071"/>
    </source>
</evidence>
<keyword evidence="6 13" id="KW-0441">Lipid A biosynthesis</keyword>
<evidence type="ECO:0000256" key="1">
    <source>
        <dbReference type="ARBA" id="ARBA00002274"/>
    </source>
</evidence>
<gene>
    <name evidence="13 15" type="primary">lpxK</name>
    <name evidence="15" type="ORF">H359_0296</name>
</gene>
<dbReference type="RefSeq" id="WP_020370937.1">
    <property type="nucleotide sequence ID" value="NZ_APJW01000001.1"/>
</dbReference>
<dbReference type="SUPFAM" id="SSF52540">
    <property type="entry name" value="P-loop containing nucleoside triphosphate hydrolases"/>
    <property type="match status" value="1"/>
</dbReference>
<evidence type="ECO:0000256" key="10">
    <source>
        <dbReference type="ARBA" id="ARBA00022840"/>
    </source>
</evidence>
<comment type="function">
    <text evidence="1 13">Transfers the gamma-phosphate of ATP to the 4'-position of a tetraacyldisaccharide 1-phosphate intermediate (termed DS-1-P) to form tetraacyldisaccharide 1,4'-bis-phosphate (lipid IVA).</text>
</comment>
<name>A0ABN0MZQ9_9CHLA</name>
<keyword evidence="10 13" id="KW-0067">ATP-binding</keyword>
<dbReference type="GO" id="GO:0009029">
    <property type="term" value="F:lipid-A 4'-kinase activity"/>
    <property type="evidence" value="ECO:0007669"/>
    <property type="project" value="UniProtKB-EC"/>
</dbReference>
<evidence type="ECO:0000313" key="15">
    <source>
        <dbReference type="EMBL" id="EQM62850.1"/>
    </source>
</evidence>
<accession>A0ABN0MZQ9</accession>
<keyword evidence="14" id="KW-1133">Transmembrane helix</keyword>
<organism evidence="15 16">
    <name type="scientific">Chlamydia ibidis 10-1398/6</name>
    <dbReference type="NCBI Taxonomy" id="1046581"/>
    <lineage>
        <taxon>Bacteria</taxon>
        <taxon>Pseudomonadati</taxon>
        <taxon>Chlamydiota</taxon>
        <taxon>Chlamydiia</taxon>
        <taxon>Chlamydiales</taxon>
        <taxon>Chlamydiaceae</taxon>
        <taxon>Chlamydia/Chlamydophila group</taxon>
        <taxon>Chlamydia</taxon>
    </lineage>
</organism>
<keyword evidence="14" id="KW-0812">Transmembrane</keyword>
<evidence type="ECO:0000313" key="16">
    <source>
        <dbReference type="Proteomes" id="UP000016064"/>
    </source>
</evidence>
<comment type="catalytic activity">
    <reaction evidence="13">
        <text>a lipid A disaccharide + ATP = a lipid IVA + ADP + H(+)</text>
        <dbReference type="Rhea" id="RHEA:67840"/>
        <dbReference type="ChEBI" id="CHEBI:15378"/>
        <dbReference type="ChEBI" id="CHEBI:30616"/>
        <dbReference type="ChEBI" id="CHEBI:176343"/>
        <dbReference type="ChEBI" id="CHEBI:176425"/>
        <dbReference type="ChEBI" id="CHEBI:456216"/>
        <dbReference type="EC" id="2.7.1.130"/>
    </reaction>
</comment>
<dbReference type="PANTHER" id="PTHR42724:SF1">
    <property type="entry name" value="TETRAACYLDISACCHARIDE 4'-KINASE, MITOCHONDRIAL-RELATED"/>
    <property type="match status" value="1"/>
</dbReference>
<protein>
    <recommendedName>
        <fullName evidence="4 13">Tetraacyldisaccharide 4'-kinase</fullName>
        <ecNumber evidence="3 13">2.7.1.130</ecNumber>
    </recommendedName>
    <alternativeName>
        <fullName evidence="12 13">Lipid A 4'-kinase</fullName>
    </alternativeName>
</protein>
<evidence type="ECO:0000256" key="14">
    <source>
        <dbReference type="SAM" id="Phobius"/>
    </source>
</evidence>
<evidence type="ECO:0000256" key="8">
    <source>
        <dbReference type="ARBA" id="ARBA00022741"/>
    </source>
</evidence>
<dbReference type="InterPro" id="IPR003758">
    <property type="entry name" value="LpxK"/>
</dbReference>
<dbReference type="NCBIfam" id="TIGR00682">
    <property type="entry name" value="lpxK"/>
    <property type="match status" value="1"/>
</dbReference>
<evidence type="ECO:0000256" key="4">
    <source>
        <dbReference type="ARBA" id="ARBA00016436"/>
    </source>
</evidence>
<proteinExistence type="inferred from homology"/>
<feature type="transmembrane region" description="Helical" evidence="14">
    <location>
        <begin position="25"/>
        <end position="45"/>
    </location>
</feature>
<evidence type="ECO:0000256" key="11">
    <source>
        <dbReference type="ARBA" id="ARBA00023098"/>
    </source>
</evidence>
<feature type="binding site" evidence="13">
    <location>
        <begin position="68"/>
        <end position="75"/>
    </location>
    <ligand>
        <name>ATP</name>
        <dbReference type="ChEBI" id="CHEBI:30616"/>
    </ligand>
</feature>
<dbReference type="HAMAP" id="MF_00409">
    <property type="entry name" value="LpxK"/>
    <property type="match status" value="1"/>
</dbReference>
<evidence type="ECO:0000256" key="12">
    <source>
        <dbReference type="ARBA" id="ARBA00029757"/>
    </source>
</evidence>
<dbReference type="Proteomes" id="UP000016064">
    <property type="component" value="Unassembled WGS sequence"/>
</dbReference>
<evidence type="ECO:0000256" key="13">
    <source>
        <dbReference type="HAMAP-Rule" id="MF_00409"/>
    </source>
</evidence>